<evidence type="ECO:0000256" key="5">
    <source>
        <dbReference type="ARBA" id="ARBA00022553"/>
    </source>
</evidence>
<dbReference type="NCBIfam" id="TIGR00229">
    <property type="entry name" value="sensory_box"/>
    <property type="match status" value="1"/>
</dbReference>
<dbReference type="InterPro" id="IPR008207">
    <property type="entry name" value="Sig_transdc_His_kin_Hpt_dom"/>
</dbReference>
<dbReference type="CDD" id="cd00082">
    <property type="entry name" value="HisKA"/>
    <property type="match status" value="1"/>
</dbReference>
<dbReference type="InterPro" id="IPR013655">
    <property type="entry name" value="PAS_fold_3"/>
</dbReference>
<dbReference type="InterPro" id="IPR000014">
    <property type="entry name" value="PAS"/>
</dbReference>
<name>A0ABS1QRD6_9GAMM</name>
<feature type="domain" description="Histidine kinase" evidence="18">
    <location>
        <begin position="638"/>
        <end position="860"/>
    </location>
</feature>
<dbReference type="InterPro" id="IPR035965">
    <property type="entry name" value="PAS-like_dom_sf"/>
</dbReference>
<evidence type="ECO:0000313" key="23">
    <source>
        <dbReference type="EMBL" id="MBL1377152.1"/>
    </source>
</evidence>
<dbReference type="Gene3D" id="3.40.50.2300">
    <property type="match status" value="2"/>
</dbReference>
<dbReference type="CDD" id="cd00088">
    <property type="entry name" value="HPT"/>
    <property type="match status" value="1"/>
</dbReference>
<evidence type="ECO:0000256" key="16">
    <source>
        <dbReference type="SAM" id="Coils"/>
    </source>
</evidence>
<dbReference type="Proteomes" id="UP000638570">
    <property type="component" value="Unassembled WGS sequence"/>
</dbReference>
<comment type="catalytic activity">
    <reaction evidence="1">
        <text>ATP + protein L-histidine = ADP + protein N-phospho-L-histidine.</text>
        <dbReference type="EC" id="2.7.13.3"/>
    </reaction>
</comment>
<feature type="domain" description="PAC" evidence="21">
    <location>
        <begin position="260"/>
        <end position="312"/>
    </location>
</feature>
<keyword evidence="13" id="KW-0472">Membrane</keyword>
<dbReference type="PROSITE" id="PS50894">
    <property type="entry name" value="HPT"/>
    <property type="match status" value="1"/>
</dbReference>
<organism evidence="23 24">
    <name type="scientific">Zobellella iuensis</name>
    <dbReference type="NCBI Taxonomy" id="2803811"/>
    <lineage>
        <taxon>Bacteria</taxon>
        <taxon>Pseudomonadati</taxon>
        <taxon>Pseudomonadota</taxon>
        <taxon>Gammaproteobacteria</taxon>
        <taxon>Aeromonadales</taxon>
        <taxon>Aeromonadaceae</taxon>
        <taxon>Zobellella</taxon>
    </lineage>
</organism>
<evidence type="ECO:0000256" key="7">
    <source>
        <dbReference type="ARBA" id="ARBA00022692"/>
    </source>
</evidence>
<keyword evidence="4" id="KW-1003">Cell membrane</keyword>
<dbReference type="InterPro" id="IPR036641">
    <property type="entry name" value="HPT_dom_sf"/>
</dbReference>
<evidence type="ECO:0000259" key="21">
    <source>
        <dbReference type="PROSITE" id="PS50113"/>
    </source>
</evidence>
<evidence type="ECO:0000256" key="1">
    <source>
        <dbReference type="ARBA" id="ARBA00000085"/>
    </source>
</evidence>
<dbReference type="RefSeq" id="WP_202083745.1">
    <property type="nucleotide sequence ID" value="NZ_JAERTZ010000018.1"/>
</dbReference>
<dbReference type="PROSITE" id="PS50109">
    <property type="entry name" value="HIS_KIN"/>
    <property type="match status" value="1"/>
</dbReference>
<keyword evidence="16" id="KW-0175">Coiled coil</keyword>
<dbReference type="InterPro" id="IPR003661">
    <property type="entry name" value="HisK_dim/P_dom"/>
</dbReference>
<protein>
    <recommendedName>
        <fullName evidence="3">histidine kinase</fullName>
        <ecNumber evidence="3">2.7.13.3</ecNumber>
    </recommendedName>
</protein>
<dbReference type="Gene3D" id="3.30.565.10">
    <property type="entry name" value="Histidine kinase-like ATPase, C-terminal domain"/>
    <property type="match status" value="1"/>
</dbReference>
<evidence type="ECO:0000256" key="6">
    <source>
        <dbReference type="ARBA" id="ARBA00022679"/>
    </source>
</evidence>
<dbReference type="SMART" id="SM00073">
    <property type="entry name" value="HPT"/>
    <property type="match status" value="1"/>
</dbReference>
<comment type="caution">
    <text evidence="23">The sequence shown here is derived from an EMBL/GenBank/DDBJ whole genome shotgun (WGS) entry which is preliminary data.</text>
</comment>
<feature type="coiled-coil region" evidence="16">
    <location>
        <begin position="434"/>
        <end position="478"/>
    </location>
</feature>
<keyword evidence="9" id="KW-0418">Kinase</keyword>
<keyword evidence="24" id="KW-1185">Reference proteome</keyword>
<dbReference type="Pfam" id="PF08447">
    <property type="entry name" value="PAS_3"/>
    <property type="match status" value="1"/>
</dbReference>
<evidence type="ECO:0000256" key="14">
    <source>
        <dbReference type="PROSITE-ProRule" id="PRU00110"/>
    </source>
</evidence>
<dbReference type="SMART" id="SM00448">
    <property type="entry name" value="REC"/>
    <property type="match status" value="2"/>
</dbReference>
<evidence type="ECO:0000256" key="2">
    <source>
        <dbReference type="ARBA" id="ARBA00004651"/>
    </source>
</evidence>
<keyword evidence="8" id="KW-0547">Nucleotide-binding</keyword>
<evidence type="ECO:0000256" key="15">
    <source>
        <dbReference type="PROSITE-ProRule" id="PRU00169"/>
    </source>
</evidence>
<dbReference type="SUPFAM" id="SSF52172">
    <property type="entry name" value="CheY-like"/>
    <property type="match status" value="2"/>
</dbReference>
<dbReference type="PANTHER" id="PTHR45339:SF1">
    <property type="entry name" value="HYBRID SIGNAL TRANSDUCTION HISTIDINE KINASE J"/>
    <property type="match status" value="1"/>
</dbReference>
<dbReference type="InterPro" id="IPR003018">
    <property type="entry name" value="GAF"/>
</dbReference>
<feature type="modified residue" description="Phosphohistidine" evidence="14">
    <location>
        <position position="1220"/>
    </location>
</feature>
<proteinExistence type="predicted"/>
<dbReference type="Pfam" id="PF00512">
    <property type="entry name" value="HisKA"/>
    <property type="match status" value="1"/>
</dbReference>
<comment type="subcellular location">
    <subcellularLocation>
        <location evidence="2">Cell membrane</location>
        <topology evidence="2">Multi-pass membrane protein</topology>
    </subcellularLocation>
</comment>
<feature type="modified residue" description="4-aspartylphosphate" evidence="15">
    <location>
        <position position="930"/>
    </location>
</feature>
<evidence type="ECO:0000256" key="11">
    <source>
        <dbReference type="ARBA" id="ARBA00022989"/>
    </source>
</evidence>
<dbReference type="SMART" id="SM00387">
    <property type="entry name" value="HATPase_c"/>
    <property type="match status" value="1"/>
</dbReference>
<evidence type="ECO:0000256" key="12">
    <source>
        <dbReference type="ARBA" id="ARBA00023012"/>
    </source>
</evidence>
<feature type="domain" description="Response regulatory" evidence="19">
    <location>
        <begin position="878"/>
        <end position="997"/>
    </location>
</feature>
<dbReference type="PROSITE" id="PS50112">
    <property type="entry name" value="PAS"/>
    <property type="match status" value="1"/>
</dbReference>
<dbReference type="InterPro" id="IPR036097">
    <property type="entry name" value="HisK_dim/P_sf"/>
</dbReference>
<dbReference type="SUPFAM" id="SSF47226">
    <property type="entry name" value="Histidine-containing phosphotransfer domain, HPT domain"/>
    <property type="match status" value="1"/>
</dbReference>
<dbReference type="Pfam" id="PF13185">
    <property type="entry name" value="GAF_2"/>
    <property type="match status" value="1"/>
</dbReference>
<dbReference type="InterPro" id="IPR036890">
    <property type="entry name" value="HATPase_C_sf"/>
</dbReference>
<keyword evidence="10" id="KW-0067">ATP-binding</keyword>
<evidence type="ECO:0000256" key="9">
    <source>
        <dbReference type="ARBA" id="ARBA00022777"/>
    </source>
</evidence>
<feature type="domain" description="Response regulatory" evidence="19">
    <location>
        <begin position="1019"/>
        <end position="1137"/>
    </location>
</feature>
<feature type="domain" description="PAS" evidence="20">
    <location>
        <begin position="183"/>
        <end position="257"/>
    </location>
</feature>
<feature type="coiled-coil region" evidence="16">
    <location>
        <begin position="303"/>
        <end position="334"/>
    </location>
</feature>
<dbReference type="Pfam" id="PF12860">
    <property type="entry name" value="PAS_7"/>
    <property type="match status" value="2"/>
</dbReference>
<dbReference type="SUPFAM" id="SSF55874">
    <property type="entry name" value="ATPase domain of HSP90 chaperone/DNA topoisomerase II/histidine kinase"/>
    <property type="match status" value="1"/>
</dbReference>
<dbReference type="PRINTS" id="PR00344">
    <property type="entry name" value="BCTRLSENSOR"/>
</dbReference>
<evidence type="ECO:0000256" key="4">
    <source>
        <dbReference type="ARBA" id="ARBA00022475"/>
    </source>
</evidence>
<dbReference type="InterPro" id="IPR000700">
    <property type="entry name" value="PAS-assoc_C"/>
</dbReference>
<evidence type="ECO:0000256" key="3">
    <source>
        <dbReference type="ARBA" id="ARBA00012438"/>
    </source>
</evidence>
<feature type="coiled-coil region" evidence="16">
    <location>
        <begin position="597"/>
        <end position="631"/>
    </location>
</feature>
<dbReference type="Gene3D" id="1.10.287.130">
    <property type="match status" value="1"/>
</dbReference>
<dbReference type="EMBL" id="JAERTZ010000018">
    <property type="protein sequence ID" value="MBL1377152.1"/>
    <property type="molecule type" value="Genomic_DNA"/>
</dbReference>
<reference evidence="24" key="1">
    <citation type="submission" date="2021-01" db="EMBL/GenBank/DDBJ databases">
        <title>Genome public.</title>
        <authorList>
            <person name="Liu C."/>
            <person name="Sun Q."/>
        </authorList>
    </citation>
    <scope>NUCLEOTIDE SEQUENCE [LARGE SCALE GENOMIC DNA]</scope>
    <source>
        <strain evidence="24">CGMCC 1.18722</strain>
    </source>
</reference>
<dbReference type="CDD" id="cd16922">
    <property type="entry name" value="HATPase_EvgS-ArcB-TorS-like"/>
    <property type="match status" value="1"/>
</dbReference>
<feature type="region of interest" description="Disordered" evidence="17">
    <location>
        <begin position="1138"/>
        <end position="1164"/>
    </location>
</feature>
<evidence type="ECO:0000256" key="10">
    <source>
        <dbReference type="ARBA" id="ARBA00022840"/>
    </source>
</evidence>
<dbReference type="SMART" id="SM00065">
    <property type="entry name" value="GAF"/>
    <property type="match status" value="1"/>
</dbReference>
<evidence type="ECO:0000259" key="19">
    <source>
        <dbReference type="PROSITE" id="PS50110"/>
    </source>
</evidence>
<dbReference type="PROSITE" id="PS50113">
    <property type="entry name" value="PAC"/>
    <property type="match status" value="1"/>
</dbReference>
<dbReference type="Gene3D" id="3.30.450.20">
    <property type="entry name" value="PAS domain"/>
    <property type="match status" value="3"/>
</dbReference>
<dbReference type="InterPro" id="IPR029016">
    <property type="entry name" value="GAF-like_dom_sf"/>
</dbReference>
<evidence type="ECO:0000259" key="22">
    <source>
        <dbReference type="PROSITE" id="PS50894"/>
    </source>
</evidence>
<dbReference type="InterPro" id="IPR004358">
    <property type="entry name" value="Sig_transdc_His_kin-like_C"/>
</dbReference>
<gene>
    <name evidence="23" type="ORF">JKV55_07375</name>
</gene>
<evidence type="ECO:0000256" key="17">
    <source>
        <dbReference type="SAM" id="MobiDB-lite"/>
    </source>
</evidence>
<dbReference type="SMART" id="SM00086">
    <property type="entry name" value="PAC"/>
    <property type="match status" value="1"/>
</dbReference>
<dbReference type="SUPFAM" id="SSF55781">
    <property type="entry name" value="GAF domain-like"/>
    <property type="match status" value="1"/>
</dbReference>
<dbReference type="InterPro" id="IPR001610">
    <property type="entry name" value="PAC"/>
</dbReference>
<accession>A0ABS1QRD6</accession>
<feature type="modified residue" description="4-aspartylphosphate" evidence="15">
    <location>
        <position position="1068"/>
    </location>
</feature>
<dbReference type="InterPro" id="IPR003594">
    <property type="entry name" value="HATPase_dom"/>
</dbReference>
<dbReference type="SUPFAM" id="SSF47384">
    <property type="entry name" value="Homodimeric domain of signal transducing histidine kinase"/>
    <property type="match status" value="1"/>
</dbReference>
<dbReference type="SUPFAM" id="SSF55785">
    <property type="entry name" value="PYP-like sensor domain (PAS domain)"/>
    <property type="match status" value="3"/>
</dbReference>
<feature type="domain" description="HPt" evidence="22">
    <location>
        <begin position="1181"/>
        <end position="1274"/>
    </location>
</feature>
<dbReference type="Pfam" id="PF01627">
    <property type="entry name" value="Hpt"/>
    <property type="match status" value="1"/>
</dbReference>
<evidence type="ECO:0000259" key="20">
    <source>
        <dbReference type="PROSITE" id="PS50112"/>
    </source>
</evidence>
<dbReference type="Gene3D" id="1.20.120.160">
    <property type="entry name" value="HPT domain"/>
    <property type="match status" value="1"/>
</dbReference>
<dbReference type="CDD" id="cd00130">
    <property type="entry name" value="PAS"/>
    <property type="match status" value="1"/>
</dbReference>
<dbReference type="CDD" id="cd17546">
    <property type="entry name" value="REC_hyHK_CKI1_RcsC-like"/>
    <property type="match status" value="1"/>
</dbReference>
<sequence>MAHRRTESRLLRLNQLITRAANEARSVDEAMQTALDLVCAHTGWPLGHAWYPSADGDGLVSTRLWHLGDSERFRLFKDITEASRYGSSMGLPERVLKSGEPAWIPDVTRDPGFQRAHQEQDTGVRAGAAFPVLSGNLVVAVLEFFSDRVQEPDPPLLDLMAQIGTQLGRVMERERAARELQESRRRLATLMANLPGIAYQCRNDPRWTMTFLSQGCRDLTGYAPEEVIAGHPHFIELIHPEDREALWQQVQEAIKNQRPYQFEYRIHSRGGEEKWVWAQGCGVFDEAGRLQLLEGFITDITARRQAELELAQQYQETRRLQARAEAAHQQLTEAIESISEGFTLYDADDRLVAFNSRFRDYSAAPDIVRVGMPFRDLIQAVVDRRLLEFGEDDGRQWFEWRLAQRRHPGPPFKLKRTDGLQLRVSERRTKDGGVVAIYTDITELEEQREDLERQVRLTEEAQRRAESARDQLTEAIESIAEGFTLYDADDRLVLFNSRFKEHFALPNDLVAVGMAFEALLRDVAKRGHVPLGYASGEQWIAERLERHRQPRGPYFFIRSDGLAVQVSEHRTGDGGYVAVYTDVTELEHHRHHLEELVAERTQELQATTEQLRRSQAELQRARDLAEQANLAKSEFLANMSHEIRTPMNGVIGVAELLARTELTEQQSEYLAIIEKSADTLLGLINDILDFSKIEAGRLELDSLPFLLRDTLGDTLQTLALRADEKGLELAVHIPAEIPDRLVGDPVRLRQVVVNLVGNAIKFTESGEIVVDLQLKTRQKSRIRLYFEVRDTGIGIAEDQRGRIFEAFAQADGSTTRQSGGTGLGLSIAAQLVGMMGGQIRVDSGPGGRGSRFSFDADFGLAAERSEPLAAPTALHGLRVLVVDDNHTNRMILEEILQNWGMRPVLAHSAMQALTLLDQSRDDPFPLALLDVMMPGMDGFELAARIRERPALAGLRILMLSSGGYSGDTALRRQLRISRQLMKPVKQSELLNAVGEALGTVLAEAPPPPGEALARPLARRVLLVEDGLTNQRVAMDLLRQRGHQVELAENGEEAVDAVTRDSFDVVLMDIHMPVMDGLAATRAIRAQEAEHGGHVPIIAMTASATKEDRERCLTAGMDDYVTKPFRAAELYAAVEQKAAMAAERSGPPDTPAAAPKTPENAETPDSTAILDWSDALARLEGNTALLAEMAGLFLQEAPGLMRAMTEALARGDAAELRRAAHTLKGAALVVGGRALGEAALALETLARNGELAAAAGQLPLVEQQLSQLEPALQARLAGPA</sequence>
<dbReference type="EC" id="2.7.13.3" evidence="3"/>
<dbReference type="PANTHER" id="PTHR45339">
    <property type="entry name" value="HYBRID SIGNAL TRANSDUCTION HISTIDINE KINASE J"/>
    <property type="match status" value="1"/>
</dbReference>
<dbReference type="PROSITE" id="PS50110">
    <property type="entry name" value="RESPONSE_REGULATORY"/>
    <property type="match status" value="2"/>
</dbReference>
<keyword evidence="11" id="KW-1133">Transmembrane helix</keyword>
<evidence type="ECO:0000256" key="13">
    <source>
        <dbReference type="ARBA" id="ARBA00023136"/>
    </source>
</evidence>
<dbReference type="Pfam" id="PF00072">
    <property type="entry name" value="Response_reg"/>
    <property type="match status" value="2"/>
</dbReference>
<keyword evidence="6" id="KW-0808">Transferase</keyword>
<keyword evidence="12" id="KW-0902">Two-component regulatory system</keyword>
<dbReference type="Gene3D" id="3.30.450.40">
    <property type="match status" value="1"/>
</dbReference>
<evidence type="ECO:0000313" key="24">
    <source>
        <dbReference type="Proteomes" id="UP000638570"/>
    </source>
</evidence>
<keyword evidence="5 15" id="KW-0597">Phosphoprotein</keyword>
<dbReference type="SMART" id="SM00388">
    <property type="entry name" value="HisKA"/>
    <property type="match status" value="1"/>
</dbReference>
<dbReference type="InterPro" id="IPR001789">
    <property type="entry name" value="Sig_transdc_resp-reg_receiver"/>
</dbReference>
<dbReference type="SMART" id="SM00091">
    <property type="entry name" value="PAS"/>
    <property type="match status" value="3"/>
</dbReference>
<evidence type="ECO:0000259" key="18">
    <source>
        <dbReference type="PROSITE" id="PS50109"/>
    </source>
</evidence>
<evidence type="ECO:0000256" key="8">
    <source>
        <dbReference type="ARBA" id="ARBA00022741"/>
    </source>
</evidence>
<dbReference type="InterPro" id="IPR011006">
    <property type="entry name" value="CheY-like_superfamily"/>
</dbReference>
<keyword evidence="7" id="KW-0812">Transmembrane</keyword>
<dbReference type="Pfam" id="PF02518">
    <property type="entry name" value="HATPase_c"/>
    <property type="match status" value="1"/>
</dbReference>
<dbReference type="InterPro" id="IPR005467">
    <property type="entry name" value="His_kinase_dom"/>
</dbReference>